<protein>
    <recommendedName>
        <fullName evidence="6">RNA polymerase sigma factor</fullName>
    </recommendedName>
</protein>
<dbReference type="GO" id="GO:0006352">
    <property type="term" value="P:DNA-templated transcription initiation"/>
    <property type="evidence" value="ECO:0007669"/>
    <property type="project" value="InterPro"/>
</dbReference>
<evidence type="ECO:0000256" key="1">
    <source>
        <dbReference type="ARBA" id="ARBA00010641"/>
    </source>
</evidence>
<keyword evidence="4 6" id="KW-0238">DNA-binding</keyword>
<dbReference type="GO" id="GO:0003677">
    <property type="term" value="F:DNA binding"/>
    <property type="evidence" value="ECO:0007669"/>
    <property type="project" value="UniProtKB-KW"/>
</dbReference>
<dbReference type="AlphaFoldDB" id="A0AB39BPK1"/>
<accession>A0AB39BPK1</accession>
<dbReference type="InterPro" id="IPR039425">
    <property type="entry name" value="RNA_pol_sigma-70-like"/>
</dbReference>
<evidence type="ECO:0000256" key="2">
    <source>
        <dbReference type="ARBA" id="ARBA00023015"/>
    </source>
</evidence>
<dbReference type="InterPro" id="IPR013325">
    <property type="entry name" value="RNA_pol_sigma_r2"/>
</dbReference>
<organism evidence="9">
    <name type="scientific">Alkalihalophilus sp. As8PL</name>
    <dbReference type="NCBI Taxonomy" id="3237103"/>
    <lineage>
        <taxon>Bacteria</taxon>
        <taxon>Bacillati</taxon>
        <taxon>Bacillota</taxon>
        <taxon>Bacilli</taxon>
        <taxon>Bacillales</taxon>
        <taxon>Bacillaceae</taxon>
        <taxon>Alkalihalophilus</taxon>
    </lineage>
</organism>
<dbReference type="InterPro" id="IPR007627">
    <property type="entry name" value="RNA_pol_sigma70_r2"/>
</dbReference>
<dbReference type="CDD" id="cd06171">
    <property type="entry name" value="Sigma70_r4"/>
    <property type="match status" value="1"/>
</dbReference>
<reference evidence="9" key="1">
    <citation type="submission" date="2024-07" db="EMBL/GenBank/DDBJ databases">
        <title>Identification and characteristics of an arsenic-resistant bacterial isolate, which belongs to a novel species.</title>
        <authorList>
            <person name="Juszczyk A."/>
            <person name="Kowalczyk A."/>
            <person name="Was K."/>
            <person name="Kosowicz W."/>
            <person name="Budzyn A."/>
            <person name="Latowski D."/>
        </authorList>
    </citation>
    <scope>NUCLEOTIDE SEQUENCE</scope>
    <source>
        <strain evidence="9">As8PL</strain>
    </source>
</reference>
<dbReference type="Pfam" id="PF08281">
    <property type="entry name" value="Sigma70_r4_2"/>
    <property type="match status" value="1"/>
</dbReference>
<dbReference type="PROSITE" id="PS01063">
    <property type="entry name" value="SIGMA70_ECF"/>
    <property type="match status" value="1"/>
</dbReference>
<dbReference type="InterPro" id="IPR036388">
    <property type="entry name" value="WH-like_DNA-bd_sf"/>
</dbReference>
<dbReference type="InterPro" id="IPR013324">
    <property type="entry name" value="RNA_pol_sigma_r3/r4-like"/>
</dbReference>
<keyword evidence="3 6" id="KW-0731">Sigma factor</keyword>
<evidence type="ECO:0000259" key="8">
    <source>
        <dbReference type="Pfam" id="PF08281"/>
    </source>
</evidence>
<dbReference type="InterPro" id="IPR014284">
    <property type="entry name" value="RNA_pol_sigma-70_dom"/>
</dbReference>
<dbReference type="Gene3D" id="1.10.10.10">
    <property type="entry name" value="Winged helix-like DNA-binding domain superfamily/Winged helix DNA-binding domain"/>
    <property type="match status" value="1"/>
</dbReference>
<feature type="domain" description="RNA polymerase sigma factor 70 region 4 type 2" evidence="8">
    <location>
        <begin position="107"/>
        <end position="155"/>
    </location>
</feature>
<dbReference type="InterPro" id="IPR000838">
    <property type="entry name" value="RNA_pol_sigma70_ECF_CS"/>
</dbReference>
<dbReference type="InterPro" id="IPR013249">
    <property type="entry name" value="RNA_pol_sigma70_r4_t2"/>
</dbReference>
<dbReference type="Gene3D" id="1.10.1740.10">
    <property type="match status" value="1"/>
</dbReference>
<dbReference type="RefSeq" id="WP_368503198.1">
    <property type="nucleotide sequence ID" value="NZ_CP162551.1"/>
</dbReference>
<evidence type="ECO:0000256" key="6">
    <source>
        <dbReference type="RuleBase" id="RU000716"/>
    </source>
</evidence>
<evidence type="ECO:0000256" key="3">
    <source>
        <dbReference type="ARBA" id="ARBA00023082"/>
    </source>
</evidence>
<evidence type="ECO:0000313" key="9">
    <source>
        <dbReference type="EMBL" id="XDI35654.1"/>
    </source>
</evidence>
<dbReference type="PANTHER" id="PTHR43133:SF60">
    <property type="entry name" value="RNA POLYMERASE SIGMA FACTOR SIGV"/>
    <property type="match status" value="1"/>
</dbReference>
<dbReference type="SUPFAM" id="SSF88659">
    <property type="entry name" value="Sigma3 and sigma4 domains of RNA polymerase sigma factors"/>
    <property type="match status" value="1"/>
</dbReference>
<gene>
    <name evidence="9" type="ORF">AB3N04_13130</name>
</gene>
<comment type="similarity">
    <text evidence="1 6">Belongs to the sigma-70 factor family. ECF subfamily.</text>
</comment>
<dbReference type="GO" id="GO:0016987">
    <property type="term" value="F:sigma factor activity"/>
    <property type="evidence" value="ECO:0007669"/>
    <property type="project" value="UniProtKB-KW"/>
</dbReference>
<dbReference type="EMBL" id="CP162551">
    <property type="protein sequence ID" value="XDI35654.1"/>
    <property type="molecule type" value="Genomic_DNA"/>
</dbReference>
<evidence type="ECO:0000256" key="4">
    <source>
        <dbReference type="ARBA" id="ARBA00023125"/>
    </source>
</evidence>
<dbReference type="NCBIfam" id="TIGR02937">
    <property type="entry name" value="sigma70-ECF"/>
    <property type="match status" value="1"/>
</dbReference>
<feature type="domain" description="RNA polymerase sigma-70 region 2" evidence="7">
    <location>
        <begin position="13"/>
        <end position="77"/>
    </location>
</feature>
<sequence length="174" mass="20418">MSDKQEVISEWYSLYSKSIFNFVLLSVHEYQLAEDITQETFIKAYKSFEAFKGEASPKTWLFRIARHTTIDFIRRKQPTRYIKEMLNLRVDVSPLPEEVVEIKENSRELFHALSHLKKSYREVIVLRKVKEFSTRETAEILNCSESKVKSTLARAIPALEKELLKGGFCYEESV</sequence>
<evidence type="ECO:0000259" key="7">
    <source>
        <dbReference type="Pfam" id="PF04542"/>
    </source>
</evidence>
<dbReference type="Pfam" id="PF04542">
    <property type="entry name" value="Sigma70_r2"/>
    <property type="match status" value="1"/>
</dbReference>
<proteinExistence type="inferred from homology"/>
<dbReference type="GO" id="GO:0006950">
    <property type="term" value="P:response to stress"/>
    <property type="evidence" value="ECO:0007669"/>
    <property type="project" value="UniProtKB-ARBA"/>
</dbReference>
<name>A0AB39BPK1_9BACI</name>
<evidence type="ECO:0000256" key="5">
    <source>
        <dbReference type="ARBA" id="ARBA00023163"/>
    </source>
</evidence>
<dbReference type="PANTHER" id="PTHR43133">
    <property type="entry name" value="RNA POLYMERASE ECF-TYPE SIGMA FACTO"/>
    <property type="match status" value="1"/>
</dbReference>
<keyword evidence="2 6" id="KW-0805">Transcription regulation</keyword>
<keyword evidence="5 6" id="KW-0804">Transcription</keyword>
<dbReference type="SUPFAM" id="SSF88946">
    <property type="entry name" value="Sigma2 domain of RNA polymerase sigma factors"/>
    <property type="match status" value="1"/>
</dbReference>